<gene>
    <name evidence="1" type="ORF">B7463_g11294</name>
</gene>
<dbReference type="OrthoDB" id="5401558at2759"/>
<proteinExistence type="predicted"/>
<sequence>MSSIGIGPDGRLRLMAYPQPTQLFGAHGQPLGTTSLQAAPCDKYLVPSPTSSHSSSNNDCPNEVIGCKRPRQDSHPLILPPPITGEVGYQRAIRRRPPIEYDFKSPQITATSGTSAELDYSPGGVPCPISTLQSLSQQALRQRATLPCSNPVNRLNPMSLNSIIEDGSNAEIRGTCSND</sequence>
<accession>A0A3E2GVC9</accession>
<reference evidence="1 2" key="1">
    <citation type="submission" date="2018-05" db="EMBL/GenBank/DDBJ databases">
        <title>Draft genome sequence of Scytalidium lignicola DSM 105466, a ubiquitous saprotrophic fungus.</title>
        <authorList>
            <person name="Buettner E."/>
            <person name="Gebauer A.M."/>
            <person name="Hofrichter M."/>
            <person name="Liers C."/>
            <person name="Kellner H."/>
        </authorList>
    </citation>
    <scope>NUCLEOTIDE SEQUENCE [LARGE SCALE GENOMIC DNA]</scope>
    <source>
        <strain evidence="1 2">DSM 105466</strain>
    </source>
</reference>
<dbReference type="Proteomes" id="UP000258309">
    <property type="component" value="Unassembled WGS sequence"/>
</dbReference>
<evidence type="ECO:0000313" key="1">
    <source>
        <dbReference type="EMBL" id="RFU25038.1"/>
    </source>
</evidence>
<comment type="caution">
    <text evidence="1">The sequence shown here is derived from an EMBL/GenBank/DDBJ whole genome shotgun (WGS) entry which is preliminary data.</text>
</comment>
<feature type="non-terminal residue" evidence="1">
    <location>
        <position position="1"/>
    </location>
</feature>
<evidence type="ECO:0000313" key="2">
    <source>
        <dbReference type="Proteomes" id="UP000258309"/>
    </source>
</evidence>
<protein>
    <submittedName>
        <fullName evidence="1">Uncharacterized protein</fullName>
    </submittedName>
</protein>
<feature type="non-terminal residue" evidence="1">
    <location>
        <position position="179"/>
    </location>
</feature>
<dbReference type="AlphaFoldDB" id="A0A3E2GVC9"/>
<dbReference type="EMBL" id="NCSJ02000371">
    <property type="protein sequence ID" value="RFU25038.1"/>
    <property type="molecule type" value="Genomic_DNA"/>
</dbReference>
<organism evidence="1 2">
    <name type="scientific">Scytalidium lignicola</name>
    <name type="common">Hyphomycete</name>
    <dbReference type="NCBI Taxonomy" id="5539"/>
    <lineage>
        <taxon>Eukaryota</taxon>
        <taxon>Fungi</taxon>
        <taxon>Dikarya</taxon>
        <taxon>Ascomycota</taxon>
        <taxon>Pezizomycotina</taxon>
        <taxon>Leotiomycetes</taxon>
        <taxon>Leotiomycetes incertae sedis</taxon>
        <taxon>Scytalidium</taxon>
    </lineage>
</organism>
<name>A0A3E2GVC9_SCYLI</name>
<keyword evidence="2" id="KW-1185">Reference proteome</keyword>